<protein>
    <recommendedName>
        <fullName evidence="3">DUF29 domain-containing protein</fullName>
    </recommendedName>
</protein>
<dbReference type="HOGENOM" id="CLU_3381458_0_0_3"/>
<organism evidence="1 2">
    <name type="scientific">Crocosphaera subtropica (strain ATCC 51142 / BH68)</name>
    <name type="common">Cyanothece sp. (strain ATCC 51142)</name>
    <dbReference type="NCBI Taxonomy" id="43989"/>
    <lineage>
        <taxon>Bacteria</taxon>
        <taxon>Bacillati</taxon>
        <taxon>Cyanobacteriota</taxon>
        <taxon>Cyanophyceae</taxon>
        <taxon>Oscillatoriophycideae</taxon>
        <taxon>Chroococcales</taxon>
        <taxon>Aphanothecaceae</taxon>
        <taxon>Crocosphaera</taxon>
        <taxon>Crocosphaera subtropica</taxon>
    </lineage>
</organism>
<dbReference type="Proteomes" id="UP000001203">
    <property type="component" value="Chromosome circular"/>
</dbReference>
<accession>B1WYS4</accession>
<dbReference type="OrthoDB" id="5769308at2"/>
<dbReference type="AlphaFoldDB" id="B1WYS4"/>
<evidence type="ECO:0000313" key="2">
    <source>
        <dbReference type="Proteomes" id="UP000001203"/>
    </source>
</evidence>
<evidence type="ECO:0008006" key="3">
    <source>
        <dbReference type="Google" id="ProtNLM"/>
    </source>
</evidence>
<keyword evidence="2" id="KW-1185">Reference proteome</keyword>
<sequence>MSSNLYETDYAQWTRSQIEALKAKDWESIDFEH</sequence>
<evidence type="ECO:0000313" key="1">
    <source>
        <dbReference type="EMBL" id="ACB51091.1"/>
    </source>
</evidence>
<dbReference type="RefSeq" id="WP_009545558.1">
    <property type="nucleotide sequence ID" value="NC_010546.1"/>
</dbReference>
<dbReference type="KEGG" id="cyt:cce_1741"/>
<reference evidence="1 2" key="1">
    <citation type="journal article" date="2008" name="Proc. Natl. Acad. Sci. U.S.A.">
        <title>The genome of Cyanothece 51142, a unicellular diazotrophic cyanobacterium important in the marine nitrogen cycle.</title>
        <authorList>
            <person name="Welsh E.A."/>
            <person name="Liberton M."/>
            <person name="Stoeckel J."/>
            <person name="Loh T."/>
            <person name="Elvitigala T."/>
            <person name="Wang C."/>
            <person name="Wollam A."/>
            <person name="Fulton R.S."/>
            <person name="Clifton S.W."/>
            <person name="Jacobs J.M."/>
            <person name="Aurora R."/>
            <person name="Ghosh B.K."/>
            <person name="Sherman L.A."/>
            <person name="Smith R.D."/>
            <person name="Wilson R.K."/>
            <person name="Pakrasi H.B."/>
        </authorList>
    </citation>
    <scope>NUCLEOTIDE SEQUENCE [LARGE SCALE GENOMIC DNA]</scope>
    <source>
        <strain evidence="2">ATCC 51142 / BH68</strain>
    </source>
</reference>
<dbReference type="Pfam" id="PF01724">
    <property type="entry name" value="DUF29"/>
    <property type="match status" value="1"/>
</dbReference>
<gene>
    <name evidence="1" type="ordered locus">cce_1741</name>
</gene>
<proteinExistence type="predicted"/>
<dbReference type="EMBL" id="CP000806">
    <property type="protein sequence ID" value="ACB51091.1"/>
    <property type="molecule type" value="Genomic_DNA"/>
</dbReference>
<name>B1WYS4_CROS5</name>
<dbReference type="Gene3D" id="1.20.1220.20">
    <property type="entry name" value="Uncharcterised protein PF01724"/>
    <property type="match status" value="1"/>
</dbReference>